<keyword evidence="4" id="KW-0804">Transcription</keyword>
<dbReference type="InterPro" id="IPR039420">
    <property type="entry name" value="WalR-like"/>
</dbReference>
<evidence type="ECO:0000313" key="8">
    <source>
        <dbReference type="EMBL" id="KMT59688.1"/>
    </source>
</evidence>
<dbReference type="GO" id="GO:0003677">
    <property type="term" value="F:DNA binding"/>
    <property type="evidence" value="ECO:0007669"/>
    <property type="project" value="UniProtKB-KW"/>
</dbReference>
<dbReference type="PANTHER" id="PTHR43214">
    <property type="entry name" value="TWO-COMPONENT RESPONSE REGULATOR"/>
    <property type="match status" value="1"/>
</dbReference>
<dbReference type="EMBL" id="AZHO01000014">
    <property type="protein sequence ID" value="KMT59688.1"/>
    <property type="molecule type" value="Genomic_DNA"/>
</dbReference>
<dbReference type="GO" id="GO:0006508">
    <property type="term" value="P:proteolysis"/>
    <property type="evidence" value="ECO:0007669"/>
    <property type="project" value="UniProtKB-KW"/>
</dbReference>
<dbReference type="OrthoDB" id="9780153at2"/>
<dbReference type="InterPro" id="IPR011006">
    <property type="entry name" value="CheY-like_superfamily"/>
</dbReference>
<dbReference type="RefSeq" id="WP_007473196.1">
    <property type="nucleotide sequence ID" value="NZ_KQ130615.1"/>
</dbReference>
<reference evidence="8 9" key="1">
    <citation type="journal article" date="2015" name="Genome Biol. Evol.">
        <title>Comparative Genomics of Listeria Sensu Lato: Genus-Wide Differences in Evolutionary Dynamics and the Progressive Gain of Complex, Potentially Pathogenicity-Related Traits through Lateral Gene Transfer.</title>
        <authorList>
            <person name="Chiara M."/>
            <person name="Caruso M."/>
            <person name="D'Erchia A.M."/>
            <person name="Manzari C."/>
            <person name="Fraccalvieri R."/>
            <person name="Goffredo E."/>
            <person name="Latorre L."/>
            <person name="Miccolupo A."/>
            <person name="Padalino I."/>
            <person name="Santagada G."/>
            <person name="Chiocco D."/>
            <person name="Pesole G."/>
            <person name="Horner D.S."/>
            <person name="Parisi A."/>
        </authorList>
    </citation>
    <scope>NUCLEOTIDE SEQUENCE [LARGE SCALE GENOMIC DNA]</scope>
    <source>
        <strain evidence="8 9">1991</strain>
    </source>
</reference>
<dbReference type="Proteomes" id="UP000052258">
    <property type="component" value="Unassembled WGS sequence"/>
</dbReference>
<dbReference type="AlphaFoldDB" id="A0A0J8GG22"/>
<name>A0A0J8GG22_9LIST</name>
<keyword evidence="1 5" id="KW-0597">Phosphoprotein</keyword>
<dbReference type="CDD" id="cd17535">
    <property type="entry name" value="REC_NarL-like"/>
    <property type="match status" value="1"/>
</dbReference>
<keyword evidence="8" id="KW-0378">Hydrolase</keyword>
<accession>A0A0J8GG22</accession>
<feature type="modified residue" description="4-aspartylphosphate" evidence="5">
    <location>
        <position position="54"/>
    </location>
</feature>
<dbReference type="Pfam" id="PF00072">
    <property type="entry name" value="Response_reg"/>
    <property type="match status" value="1"/>
</dbReference>
<evidence type="ECO:0000256" key="4">
    <source>
        <dbReference type="ARBA" id="ARBA00023163"/>
    </source>
</evidence>
<comment type="caution">
    <text evidence="8">The sequence shown here is derived from an EMBL/GenBank/DDBJ whole genome shotgun (WGS) entry which is preliminary data.</text>
</comment>
<evidence type="ECO:0000256" key="5">
    <source>
        <dbReference type="PROSITE-ProRule" id="PRU00169"/>
    </source>
</evidence>
<gene>
    <name evidence="8" type="ORF">X560_1217</name>
</gene>
<dbReference type="GO" id="GO:0008233">
    <property type="term" value="F:peptidase activity"/>
    <property type="evidence" value="ECO:0007669"/>
    <property type="project" value="UniProtKB-KW"/>
</dbReference>
<dbReference type="Pfam" id="PF00196">
    <property type="entry name" value="GerE"/>
    <property type="match status" value="1"/>
</dbReference>
<keyword evidence="8" id="KW-0645">Protease</keyword>
<dbReference type="InterPro" id="IPR001789">
    <property type="entry name" value="Sig_transdc_resp-reg_receiver"/>
</dbReference>
<sequence>MIRIMVADDHVVVRRGLSFIINKQEDMEVVCDAADGLEAMLKLEQADVDVVLMDLSMPPGENGLVTTKKIKEKYPQVKVLIMTMHDDEEYLFRALKIGASGYLLKNAHDGEMLEAIRAVYSGGIYIYPSVAPALVREFLSNQEVDEKINSYELLSNREQEILPLIALGYGNKEIAQKLFISVKTVEAHKTSIMHKLEFEKRTELVHYAIKKNLIDL</sequence>
<dbReference type="Gene3D" id="3.40.50.2300">
    <property type="match status" value="1"/>
</dbReference>
<dbReference type="SUPFAM" id="SSF46894">
    <property type="entry name" value="C-terminal effector domain of the bipartite response regulators"/>
    <property type="match status" value="1"/>
</dbReference>
<dbReference type="SMART" id="SM00421">
    <property type="entry name" value="HTH_LUXR"/>
    <property type="match status" value="1"/>
</dbReference>
<protein>
    <submittedName>
        <fullName evidence="8">Transcriptional regulatory protein degu (Protease production enhancerprotein)</fullName>
    </submittedName>
</protein>
<feature type="domain" description="HTH luxR-type" evidence="6">
    <location>
        <begin position="147"/>
        <end position="212"/>
    </location>
</feature>
<keyword evidence="9" id="KW-1185">Reference proteome</keyword>
<evidence type="ECO:0000259" key="6">
    <source>
        <dbReference type="PROSITE" id="PS50043"/>
    </source>
</evidence>
<keyword evidence="3" id="KW-0238">DNA-binding</keyword>
<organism evidence="8 9">
    <name type="scientific">Listeria fleischmannii 1991</name>
    <dbReference type="NCBI Taxonomy" id="1430899"/>
    <lineage>
        <taxon>Bacteria</taxon>
        <taxon>Bacillati</taxon>
        <taxon>Bacillota</taxon>
        <taxon>Bacilli</taxon>
        <taxon>Bacillales</taxon>
        <taxon>Listeriaceae</taxon>
        <taxon>Listeria</taxon>
    </lineage>
</organism>
<dbReference type="CDD" id="cd06170">
    <property type="entry name" value="LuxR_C_like"/>
    <property type="match status" value="1"/>
</dbReference>
<dbReference type="InterPro" id="IPR058245">
    <property type="entry name" value="NreC/VraR/RcsB-like_REC"/>
</dbReference>
<dbReference type="SMART" id="SM00448">
    <property type="entry name" value="REC"/>
    <property type="match status" value="1"/>
</dbReference>
<evidence type="ECO:0000259" key="7">
    <source>
        <dbReference type="PROSITE" id="PS50110"/>
    </source>
</evidence>
<dbReference type="PROSITE" id="PS00622">
    <property type="entry name" value="HTH_LUXR_1"/>
    <property type="match status" value="1"/>
</dbReference>
<dbReference type="PATRIC" id="fig|1430899.3.peg.1413"/>
<dbReference type="PANTHER" id="PTHR43214:SF37">
    <property type="entry name" value="TRANSCRIPTIONAL REGULATORY PROTEIN YDFI"/>
    <property type="match status" value="1"/>
</dbReference>
<dbReference type="InterPro" id="IPR016032">
    <property type="entry name" value="Sig_transdc_resp-reg_C-effctor"/>
</dbReference>
<proteinExistence type="predicted"/>
<evidence type="ECO:0000256" key="2">
    <source>
        <dbReference type="ARBA" id="ARBA00023015"/>
    </source>
</evidence>
<dbReference type="SUPFAM" id="SSF52172">
    <property type="entry name" value="CheY-like"/>
    <property type="match status" value="1"/>
</dbReference>
<dbReference type="PROSITE" id="PS50110">
    <property type="entry name" value="RESPONSE_REGULATORY"/>
    <property type="match status" value="1"/>
</dbReference>
<evidence type="ECO:0000256" key="1">
    <source>
        <dbReference type="ARBA" id="ARBA00022553"/>
    </source>
</evidence>
<dbReference type="PRINTS" id="PR00038">
    <property type="entry name" value="HTHLUXR"/>
</dbReference>
<evidence type="ECO:0000313" key="9">
    <source>
        <dbReference type="Proteomes" id="UP000052258"/>
    </source>
</evidence>
<feature type="domain" description="Response regulatory" evidence="7">
    <location>
        <begin position="3"/>
        <end position="120"/>
    </location>
</feature>
<dbReference type="GO" id="GO:0000160">
    <property type="term" value="P:phosphorelay signal transduction system"/>
    <property type="evidence" value="ECO:0007669"/>
    <property type="project" value="InterPro"/>
</dbReference>
<dbReference type="PROSITE" id="PS50043">
    <property type="entry name" value="HTH_LUXR_2"/>
    <property type="match status" value="1"/>
</dbReference>
<evidence type="ECO:0000256" key="3">
    <source>
        <dbReference type="ARBA" id="ARBA00023125"/>
    </source>
</evidence>
<dbReference type="GO" id="GO:0006355">
    <property type="term" value="P:regulation of DNA-templated transcription"/>
    <property type="evidence" value="ECO:0007669"/>
    <property type="project" value="InterPro"/>
</dbReference>
<dbReference type="InterPro" id="IPR000792">
    <property type="entry name" value="Tscrpt_reg_LuxR_C"/>
</dbReference>
<keyword evidence="2" id="KW-0805">Transcription regulation</keyword>